<dbReference type="Pfam" id="PF02611">
    <property type="entry name" value="CDH"/>
    <property type="match status" value="1"/>
</dbReference>
<dbReference type="InterPro" id="IPR036265">
    <property type="entry name" value="HIT-like_sf"/>
</dbReference>
<evidence type="ECO:0000256" key="16">
    <source>
        <dbReference type="ARBA" id="ARBA00023264"/>
    </source>
</evidence>
<gene>
    <name evidence="20" type="ORF">C8D90_103192</name>
</gene>
<dbReference type="OrthoDB" id="481399at2"/>
<dbReference type="InterPro" id="IPR003763">
    <property type="entry name" value="CDP-diacylglyc_Pase"/>
</dbReference>
<evidence type="ECO:0000313" key="20">
    <source>
        <dbReference type="EMBL" id="RDK92800.1"/>
    </source>
</evidence>
<dbReference type="RefSeq" id="WP_115457989.1">
    <property type="nucleotide sequence ID" value="NZ_QRAP01000003.1"/>
</dbReference>
<comment type="pathway">
    <text evidence="3">Phospholipid metabolism; CDP-diacylglycerol degradation; phosphatidate from CDP-diacylglycerol: step 1/1.</text>
</comment>
<keyword evidence="16" id="KW-1208">Phospholipid metabolism</keyword>
<dbReference type="PIRSF" id="PIRSF001273">
    <property type="entry name" value="CDH"/>
    <property type="match status" value="1"/>
</dbReference>
<reference evidence="20 21" key="1">
    <citation type="submission" date="2018-07" db="EMBL/GenBank/DDBJ databases">
        <title>Genomic Encyclopedia of Type Strains, Phase IV (KMG-IV): sequencing the most valuable type-strain genomes for metagenomic binning, comparative biology and taxonomic classification.</title>
        <authorList>
            <person name="Goeker M."/>
        </authorList>
    </citation>
    <scope>NUCLEOTIDE SEQUENCE [LARGE SCALE GENOMIC DNA]</scope>
    <source>
        <strain evidence="20 21">DSM 103736</strain>
    </source>
</reference>
<dbReference type="SUPFAM" id="SSF54197">
    <property type="entry name" value="HIT-like"/>
    <property type="match status" value="1"/>
</dbReference>
<keyword evidence="14 19" id="KW-0472">Membrane</keyword>
<dbReference type="Gene3D" id="3.30.428.30">
    <property type="entry name" value="HIT family - CDH-like"/>
    <property type="match status" value="1"/>
</dbReference>
<evidence type="ECO:0000256" key="14">
    <source>
        <dbReference type="ARBA" id="ARBA00023136"/>
    </source>
</evidence>
<keyword evidence="13" id="KW-0443">Lipid metabolism</keyword>
<keyword evidence="11" id="KW-0378">Hydrolase</keyword>
<evidence type="ECO:0000256" key="11">
    <source>
        <dbReference type="ARBA" id="ARBA00022801"/>
    </source>
</evidence>
<evidence type="ECO:0000256" key="19">
    <source>
        <dbReference type="SAM" id="Phobius"/>
    </source>
</evidence>
<evidence type="ECO:0000256" key="5">
    <source>
        <dbReference type="ARBA" id="ARBA00006435"/>
    </source>
</evidence>
<dbReference type="GO" id="GO:0008654">
    <property type="term" value="P:phospholipid biosynthetic process"/>
    <property type="evidence" value="ECO:0007669"/>
    <property type="project" value="UniProtKB-KW"/>
</dbReference>
<proteinExistence type="inferred from homology"/>
<evidence type="ECO:0000256" key="4">
    <source>
        <dbReference type="ARBA" id="ARBA00005189"/>
    </source>
</evidence>
<dbReference type="NCBIfam" id="NF003986">
    <property type="entry name" value="PRK05471.1-5"/>
    <property type="match status" value="1"/>
</dbReference>
<evidence type="ECO:0000256" key="17">
    <source>
        <dbReference type="ARBA" id="ARBA00032888"/>
    </source>
</evidence>
<accession>A0A370QU81</accession>
<evidence type="ECO:0000256" key="12">
    <source>
        <dbReference type="ARBA" id="ARBA00022989"/>
    </source>
</evidence>
<comment type="catalytic activity">
    <reaction evidence="1">
        <text>a CDP-1,2-diacyl-sn-glycerol + H2O = a 1,2-diacyl-sn-glycero-3-phosphate + CMP + 2 H(+)</text>
        <dbReference type="Rhea" id="RHEA:15221"/>
        <dbReference type="ChEBI" id="CHEBI:15377"/>
        <dbReference type="ChEBI" id="CHEBI:15378"/>
        <dbReference type="ChEBI" id="CHEBI:58332"/>
        <dbReference type="ChEBI" id="CHEBI:58608"/>
        <dbReference type="ChEBI" id="CHEBI:60377"/>
        <dbReference type="EC" id="3.6.1.26"/>
    </reaction>
</comment>
<sequence length="256" mass="29088">MTLNRCRYPVALVLTAVIIVLWFWLRSSSRPDALWHIVNGQCVPHQQTQYRPAPCASVNLGQGYVVFKDRNGPLQYLLMPVTKVSGMESPELLTSRQTNYFLAAWRERHFLEQKLGRAIPVQQLSFAVNSRYGRSQNQLHIHMSCLKPAVQKRLEAQSAQLNTRWQPIDNGINGHQYWARALSADELAQSTPFRMLADGLPGARNNMGSYGLALVPLTEQRFVLLATRLQLWRLNLASIEEIQDHSCPQLYAPPDA</sequence>
<name>A0A370QU81_9GAMM</name>
<keyword evidence="10 19" id="KW-0812">Transmembrane</keyword>
<feature type="transmembrane region" description="Helical" evidence="19">
    <location>
        <begin position="7"/>
        <end position="25"/>
    </location>
</feature>
<dbReference type="UniPathway" id="UPA00609">
    <property type="reaction ID" value="UER00664"/>
</dbReference>
<keyword evidence="9" id="KW-0444">Lipid biosynthesis</keyword>
<keyword evidence="15" id="KW-0594">Phospholipid biosynthesis</keyword>
<comment type="caution">
    <text evidence="20">The sequence shown here is derived from an EMBL/GenBank/DDBJ whole genome shotgun (WGS) entry which is preliminary data.</text>
</comment>
<organism evidence="20 21">
    <name type="scientific">Enterobacillus tribolii</name>
    <dbReference type="NCBI Taxonomy" id="1487935"/>
    <lineage>
        <taxon>Bacteria</taxon>
        <taxon>Pseudomonadati</taxon>
        <taxon>Pseudomonadota</taxon>
        <taxon>Gammaproteobacteria</taxon>
        <taxon>Enterobacterales</taxon>
        <taxon>Hafniaceae</taxon>
        <taxon>Enterobacillus</taxon>
    </lineage>
</organism>
<evidence type="ECO:0000256" key="15">
    <source>
        <dbReference type="ARBA" id="ARBA00023209"/>
    </source>
</evidence>
<evidence type="ECO:0000256" key="10">
    <source>
        <dbReference type="ARBA" id="ARBA00022692"/>
    </source>
</evidence>
<evidence type="ECO:0000256" key="3">
    <source>
        <dbReference type="ARBA" id="ARBA00004927"/>
    </source>
</evidence>
<protein>
    <recommendedName>
        <fullName evidence="7">CDP-diacylglycerol pyrophosphatase</fullName>
        <ecNumber evidence="6">3.6.1.26</ecNumber>
    </recommendedName>
    <alternativeName>
        <fullName evidence="17">CDP-diacylglycerol phosphatidylhydrolase</fullName>
    </alternativeName>
    <alternativeName>
        <fullName evidence="18">CDP-diglyceride hydrolase</fullName>
    </alternativeName>
</protein>
<dbReference type="AlphaFoldDB" id="A0A370QU81"/>
<dbReference type="EC" id="3.6.1.26" evidence="6"/>
<evidence type="ECO:0000256" key="18">
    <source>
        <dbReference type="ARBA" id="ARBA00032892"/>
    </source>
</evidence>
<evidence type="ECO:0000256" key="8">
    <source>
        <dbReference type="ARBA" id="ARBA00022475"/>
    </source>
</evidence>
<dbReference type="EMBL" id="QRAP01000003">
    <property type="protein sequence ID" value="RDK92800.1"/>
    <property type="molecule type" value="Genomic_DNA"/>
</dbReference>
<dbReference type="GO" id="GO:0046342">
    <property type="term" value="P:CDP-diacylglycerol catabolic process"/>
    <property type="evidence" value="ECO:0007669"/>
    <property type="project" value="UniProtKB-UniPathway"/>
</dbReference>
<evidence type="ECO:0000313" key="21">
    <source>
        <dbReference type="Proteomes" id="UP000254848"/>
    </source>
</evidence>
<comment type="pathway">
    <text evidence="4">Lipid metabolism.</text>
</comment>
<comment type="similarity">
    <text evidence="5">Belongs to the Cdh family.</text>
</comment>
<evidence type="ECO:0000256" key="2">
    <source>
        <dbReference type="ARBA" id="ARBA00004162"/>
    </source>
</evidence>
<evidence type="ECO:0000256" key="9">
    <source>
        <dbReference type="ARBA" id="ARBA00022516"/>
    </source>
</evidence>
<keyword evidence="21" id="KW-1185">Reference proteome</keyword>
<evidence type="ECO:0000256" key="13">
    <source>
        <dbReference type="ARBA" id="ARBA00023098"/>
    </source>
</evidence>
<dbReference type="GO" id="GO:0005886">
    <property type="term" value="C:plasma membrane"/>
    <property type="evidence" value="ECO:0007669"/>
    <property type="project" value="UniProtKB-SubCell"/>
</dbReference>
<keyword evidence="8" id="KW-1003">Cell membrane</keyword>
<evidence type="ECO:0000256" key="1">
    <source>
        <dbReference type="ARBA" id="ARBA00001007"/>
    </source>
</evidence>
<evidence type="ECO:0000256" key="7">
    <source>
        <dbReference type="ARBA" id="ARBA00019608"/>
    </source>
</evidence>
<dbReference type="Proteomes" id="UP000254848">
    <property type="component" value="Unassembled WGS sequence"/>
</dbReference>
<dbReference type="GO" id="GO:0008715">
    <property type="term" value="F:CDP-diacylglycerol diphosphatase activity"/>
    <property type="evidence" value="ECO:0007669"/>
    <property type="project" value="UniProtKB-EC"/>
</dbReference>
<comment type="subcellular location">
    <subcellularLocation>
        <location evidence="2">Cell membrane</location>
        <topology evidence="2">Single-pass membrane protein</topology>
    </subcellularLocation>
</comment>
<keyword evidence="12 19" id="KW-1133">Transmembrane helix</keyword>
<evidence type="ECO:0000256" key="6">
    <source>
        <dbReference type="ARBA" id="ARBA00012375"/>
    </source>
</evidence>